<feature type="compositionally biased region" description="Basic and acidic residues" evidence="1">
    <location>
        <begin position="74"/>
        <end position="86"/>
    </location>
</feature>
<keyword evidence="2" id="KW-0472">Membrane</keyword>
<protein>
    <submittedName>
        <fullName evidence="3">Uncharacterized protein</fullName>
    </submittedName>
</protein>
<evidence type="ECO:0000313" key="4">
    <source>
        <dbReference type="Proteomes" id="UP000070121"/>
    </source>
</evidence>
<accession>A0A135V673</accession>
<dbReference type="EMBL" id="JFFI01000378">
    <property type="protein sequence ID" value="KXH68142.1"/>
    <property type="molecule type" value="Genomic_DNA"/>
</dbReference>
<feature type="region of interest" description="Disordered" evidence="1">
    <location>
        <begin position="58"/>
        <end position="86"/>
    </location>
</feature>
<dbReference type="Proteomes" id="UP000070121">
    <property type="component" value="Unassembled WGS sequence"/>
</dbReference>
<dbReference type="AlphaFoldDB" id="A0A135V673"/>
<comment type="caution">
    <text evidence="3">The sequence shown here is derived from an EMBL/GenBank/DDBJ whole genome shotgun (WGS) entry which is preliminary data.</text>
</comment>
<reference evidence="3 4" key="1">
    <citation type="submission" date="2014-02" db="EMBL/GenBank/DDBJ databases">
        <title>The genome sequence of Colletotrichum salicis CBS 607.94.</title>
        <authorList>
            <person name="Baroncelli R."/>
            <person name="Thon M.R."/>
        </authorList>
    </citation>
    <scope>NUCLEOTIDE SEQUENCE [LARGE SCALE GENOMIC DNA]</scope>
    <source>
        <strain evidence="3 4">CBS 607.94</strain>
    </source>
</reference>
<evidence type="ECO:0000313" key="3">
    <source>
        <dbReference type="EMBL" id="KXH68142.1"/>
    </source>
</evidence>
<feature type="compositionally biased region" description="Basic and acidic residues" evidence="1">
    <location>
        <begin position="58"/>
        <end position="67"/>
    </location>
</feature>
<gene>
    <name evidence="3" type="ORF">CSAL01_09350</name>
</gene>
<evidence type="ECO:0000256" key="1">
    <source>
        <dbReference type="SAM" id="MobiDB-lite"/>
    </source>
</evidence>
<keyword evidence="2" id="KW-0812">Transmembrane</keyword>
<keyword evidence="4" id="KW-1185">Reference proteome</keyword>
<name>A0A135V673_9PEZI</name>
<organism evidence="3 4">
    <name type="scientific">Colletotrichum salicis</name>
    <dbReference type="NCBI Taxonomy" id="1209931"/>
    <lineage>
        <taxon>Eukaryota</taxon>
        <taxon>Fungi</taxon>
        <taxon>Dikarya</taxon>
        <taxon>Ascomycota</taxon>
        <taxon>Pezizomycotina</taxon>
        <taxon>Sordariomycetes</taxon>
        <taxon>Hypocreomycetidae</taxon>
        <taxon>Glomerellales</taxon>
        <taxon>Glomerellaceae</taxon>
        <taxon>Colletotrichum</taxon>
        <taxon>Colletotrichum acutatum species complex</taxon>
    </lineage>
</organism>
<sequence>MSSHITGKKSKVIVTGPVSVTGSVVGVGSFSFLDLFASLGILAVRGLDGLEDLSTESVEEHLDHEMSSEGGCSDEVKSELARWDSD</sequence>
<keyword evidence="2" id="KW-1133">Transmembrane helix</keyword>
<proteinExistence type="predicted"/>
<evidence type="ECO:0000256" key="2">
    <source>
        <dbReference type="SAM" id="Phobius"/>
    </source>
</evidence>
<feature type="transmembrane region" description="Helical" evidence="2">
    <location>
        <begin position="12"/>
        <end position="33"/>
    </location>
</feature>